<feature type="domain" description="APS kinase" evidence="9">
    <location>
        <begin position="393"/>
        <end position="545"/>
    </location>
</feature>
<comment type="function">
    <text evidence="8">Catalyzes the synthesis of activated sulfate.</text>
</comment>
<name>A0A9E5MQG9_9GAMM</name>
<evidence type="ECO:0000259" key="11">
    <source>
        <dbReference type="Pfam" id="PF14306"/>
    </source>
</evidence>
<dbReference type="Gene3D" id="3.40.50.620">
    <property type="entry name" value="HUPs"/>
    <property type="match status" value="1"/>
</dbReference>
<dbReference type="InterPro" id="IPR015947">
    <property type="entry name" value="PUA-like_sf"/>
</dbReference>
<dbReference type="SUPFAM" id="SSF88697">
    <property type="entry name" value="PUA domain-like"/>
    <property type="match status" value="1"/>
</dbReference>
<protein>
    <recommendedName>
        <fullName evidence="8">Adenylyl-sulfate kinase</fullName>
        <ecNumber evidence="8">2.7.1.25</ecNumber>
    </recommendedName>
    <alternativeName>
        <fullName evidence="8">APS kinase</fullName>
    </alternativeName>
    <alternativeName>
        <fullName evidence="8">ATP adenosine-5'-phosphosulfate 3'-phosphotransferase</fullName>
    </alternativeName>
    <alternativeName>
        <fullName evidence="8">Adenosine-5'-phosphosulfate kinase</fullName>
    </alternativeName>
</protein>
<dbReference type="SUPFAM" id="SSF52374">
    <property type="entry name" value="Nucleotidylyl transferase"/>
    <property type="match status" value="1"/>
</dbReference>
<keyword evidence="8 12" id="KW-0418">Kinase</keyword>
<dbReference type="NCBIfam" id="TIGR00455">
    <property type="entry name" value="apsK"/>
    <property type="match status" value="1"/>
</dbReference>
<dbReference type="GO" id="GO:0004020">
    <property type="term" value="F:adenylylsulfate kinase activity"/>
    <property type="evidence" value="ECO:0007669"/>
    <property type="project" value="UniProtKB-UniRule"/>
</dbReference>
<dbReference type="PANTHER" id="PTHR42700">
    <property type="entry name" value="SULFATE ADENYLYLTRANSFERASE"/>
    <property type="match status" value="1"/>
</dbReference>
<dbReference type="EMBL" id="JAAONZ010000033">
    <property type="protein sequence ID" value="NHO68470.1"/>
    <property type="molecule type" value="Genomic_DNA"/>
</dbReference>
<comment type="catalytic activity">
    <reaction evidence="1 8">
        <text>adenosine 5'-phosphosulfate + ATP = 3'-phosphoadenylyl sulfate + ADP + H(+)</text>
        <dbReference type="Rhea" id="RHEA:24152"/>
        <dbReference type="ChEBI" id="CHEBI:15378"/>
        <dbReference type="ChEBI" id="CHEBI:30616"/>
        <dbReference type="ChEBI" id="CHEBI:58243"/>
        <dbReference type="ChEBI" id="CHEBI:58339"/>
        <dbReference type="ChEBI" id="CHEBI:456216"/>
        <dbReference type="EC" id="2.7.1.25"/>
    </reaction>
</comment>
<dbReference type="AlphaFoldDB" id="A0A9E5MQG9"/>
<evidence type="ECO:0000256" key="6">
    <source>
        <dbReference type="ARBA" id="ARBA00022840"/>
    </source>
</evidence>
<dbReference type="NCBIfam" id="NF003013">
    <property type="entry name" value="PRK03846.1"/>
    <property type="match status" value="1"/>
</dbReference>
<feature type="binding site" evidence="8">
    <location>
        <begin position="401"/>
        <end position="408"/>
    </location>
    <ligand>
        <name>ATP</name>
        <dbReference type="ChEBI" id="CHEBI:30616"/>
    </ligand>
</feature>
<dbReference type="HAMAP" id="MF_00065">
    <property type="entry name" value="Adenylyl_sulf_kinase"/>
    <property type="match status" value="1"/>
</dbReference>
<comment type="caution">
    <text evidence="8">Lacks conserved residue(s) required for the propagation of feature annotation.</text>
</comment>
<dbReference type="Proteomes" id="UP000787472">
    <property type="component" value="Unassembled WGS sequence"/>
</dbReference>
<keyword evidence="6 8" id="KW-0067">ATP-binding</keyword>
<comment type="pathway">
    <text evidence="2 8">Sulfur metabolism; hydrogen sulfide biosynthesis; sulfite from sulfate: step 2/3.</text>
</comment>
<comment type="caution">
    <text evidence="12">The sequence shown here is derived from an EMBL/GenBank/DDBJ whole genome shotgun (WGS) entry which is preliminary data.</text>
</comment>
<keyword evidence="5 8" id="KW-0547">Nucleotide-binding</keyword>
<keyword evidence="8" id="KW-0597">Phosphoprotein</keyword>
<dbReference type="InterPro" id="IPR050512">
    <property type="entry name" value="Sulf_AdTrans/APS_kinase"/>
</dbReference>
<dbReference type="GO" id="GO:0004781">
    <property type="term" value="F:sulfate adenylyltransferase (ATP) activity"/>
    <property type="evidence" value="ECO:0007669"/>
    <property type="project" value="UniProtKB-EC"/>
</dbReference>
<organism evidence="12 13">
    <name type="scientific">Pseudomaricurvus hydrocarbonicus</name>
    <dbReference type="NCBI Taxonomy" id="1470433"/>
    <lineage>
        <taxon>Bacteria</taxon>
        <taxon>Pseudomonadati</taxon>
        <taxon>Pseudomonadota</taxon>
        <taxon>Gammaproteobacteria</taxon>
        <taxon>Cellvibrionales</taxon>
        <taxon>Cellvibrionaceae</taxon>
        <taxon>Pseudomaricurvus</taxon>
    </lineage>
</organism>
<evidence type="ECO:0000256" key="7">
    <source>
        <dbReference type="ARBA" id="ARBA00049370"/>
    </source>
</evidence>
<evidence type="ECO:0000259" key="9">
    <source>
        <dbReference type="Pfam" id="PF01583"/>
    </source>
</evidence>
<dbReference type="GO" id="GO:0005737">
    <property type="term" value="C:cytoplasm"/>
    <property type="evidence" value="ECO:0007669"/>
    <property type="project" value="TreeGrafter"/>
</dbReference>
<evidence type="ECO:0000256" key="3">
    <source>
        <dbReference type="ARBA" id="ARBA00022679"/>
    </source>
</evidence>
<dbReference type="CDD" id="cd02027">
    <property type="entry name" value="APSK"/>
    <property type="match status" value="1"/>
</dbReference>
<gene>
    <name evidence="8" type="primary">cysC</name>
    <name evidence="12" type="ORF">G8770_23200</name>
</gene>
<dbReference type="EC" id="2.7.1.25" evidence="8"/>
<dbReference type="RefSeq" id="WP_167192437.1">
    <property type="nucleotide sequence ID" value="NZ_JAAONZ010000033.1"/>
</dbReference>
<dbReference type="SUPFAM" id="SSF52540">
    <property type="entry name" value="P-loop containing nucleoside triphosphate hydrolases"/>
    <property type="match status" value="1"/>
</dbReference>
<dbReference type="GO" id="GO:0005524">
    <property type="term" value="F:ATP binding"/>
    <property type="evidence" value="ECO:0007669"/>
    <property type="project" value="UniProtKB-UniRule"/>
</dbReference>
<comment type="catalytic activity">
    <reaction evidence="7">
        <text>sulfate + ATP + H(+) = adenosine 5'-phosphosulfate + diphosphate</text>
        <dbReference type="Rhea" id="RHEA:18133"/>
        <dbReference type="ChEBI" id="CHEBI:15378"/>
        <dbReference type="ChEBI" id="CHEBI:16189"/>
        <dbReference type="ChEBI" id="CHEBI:30616"/>
        <dbReference type="ChEBI" id="CHEBI:33019"/>
        <dbReference type="ChEBI" id="CHEBI:58243"/>
        <dbReference type="EC" id="2.7.7.4"/>
    </reaction>
</comment>
<dbReference type="InterPro" id="IPR027417">
    <property type="entry name" value="P-loop_NTPase"/>
</dbReference>
<dbReference type="NCBIfam" id="NF004040">
    <property type="entry name" value="PRK05537.1"/>
    <property type="match status" value="1"/>
</dbReference>
<dbReference type="InterPro" id="IPR002891">
    <property type="entry name" value="APS"/>
</dbReference>
<dbReference type="InterPro" id="IPR014729">
    <property type="entry name" value="Rossmann-like_a/b/a_fold"/>
</dbReference>
<evidence type="ECO:0000259" key="10">
    <source>
        <dbReference type="Pfam" id="PF01747"/>
    </source>
</evidence>
<feature type="domain" description="Sulphate adenylyltransferase catalytic" evidence="10">
    <location>
        <begin position="171"/>
        <end position="385"/>
    </location>
</feature>
<evidence type="ECO:0000313" key="13">
    <source>
        <dbReference type="Proteomes" id="UP000787472"/>
    </source>
</evidence>
<sequence length="569" mass="63275">MDTTSAHGGKLINLYVEGEALLQEKEKAKSNRSWDLTTCQMFDIELLLNGAFSPLTGYLNQADYQSVVEGMRLADGTLWPMPINLDISQAFADETTIGEEITLRDPEGVVIANLVVTDLWTPDKTLEAEKVFGTTDTAHPGVRRLLNEGNPVYVGGTLTGVTPPLHYDFNQYRNTPAEMRQHFAELGWSNVIAFQTRNPIHKAHVIMMKRLMAKNQANLVIHTAVGRTKPGDIDHFCRVRCYEKVLPHFPAGTAEIRLLPLAMRMGGPREALWHAIIRQNYGFTHFIVGRDHAGPGRNNLGGLFYGATEAQELVSSLQDELNIQILKAPFLRYVEGRGEFCEEHELLSGEAGLYISGAELKDKLCHGEDIPEWFAFPEVIEELNRTLPPRSKQGITLFFTGLSGSGKSTLANGVMVKLRELGGRHVSLLDGDVVRKNLSSELSFSKEHRDLNILRIGYVASEISKNGGIAICAPIAPYATTRRSVRSMIEEVGVFVEIHVATPIEVCEGRDRKGLYAMARAGKIKGFTGIDDPYDVPENPEMRIDTSQYTMTDAVEQVIERLREMKLIA</sequence>
<keyword evidence="4 12" id="KW-0548">Nucleotidyltransferase</keyword>
<proteinExistence type="inferred from homology"/>
<evidence type="ECO:0000256" key="2">
    <source>
        <dbReference type="ARBA" id="ARBA00004806"/>
    </source>
</evidence>
<evidence type="ECO:0000256" key="5">
    <source>
        <dbReference type="ARBA" id="ARBA00022741"/>
    </source>
</evidence>
<comment type="similarity">
    <text evidence="8">Belongs to the APS kinase family.</text>
</comment>
<dbReference type="Pfam" id="PF14306">
    <property type="entry name" value="PUA_2"/>
    <property type="match status" value="1"/>
</dbReference>
<dbReference type="PANTHER" id="PTHR42700:SF1">
    <property type="entry name" value="SULFATE ADENYLYLTRANSFERASE"/>
    <property type="match status" value="1"/>
</dbReference>
<feature type="domain" description="ATP-sulfurylase PUA-like" evidence="11">
    <location>
        <begin position="5"/>
        <end position="161"/>
    </location>
</feature>
<dbReference type="InterPro" id="IPR025980">
    <property type="entry name" value="ATP-Sase_PUA-like_dom"/>
</dbReference>
<dbReference type="Pfam" id="PF01583">
    <property type="entry name" value="APS_kinase"/>
    <property type="match status" value="1"/>
</dbReference>
<dbReference type="NCBIfam" id="TIGR00339">
    <property type="entry name" value="sopT"/>
    <property type="match status" value="1"/>
</dbReference>
<dbReference type="Pfam" id="PF01747">
    <property type="entry name" value="ATP-sulfurylase"/>
    <property type="match status" value="1"/>
</dbReference>
<keyword evidence="3 8" id="KW-0808">Transferase</keyword>
<dbReference type="GO" id="GO:0070814">
    <property type="term" value="P:hydrogen sulfide biosynthetic process"/>
    <property type="evidence" value="ECO:0007669"/>
    <property type="project" value="UniProtKB-UniRule"/>
</dbReference>
<reference evidence="12" key="1">
    <citation type="submission" date="2020-03" db="EMBL/GenBank/DDBJ databases">
        <authorList>
            <person name="Guo F."/>
        </authorList>
    </citation>
    <scope>NUCLEOTIDE SEQUENCE</scope>
    <source>
        <strain evidence="12">JCM 30134</strain>
    </source>
</reference>
<dbReference type="GO" id="GO:0010134">
    <property type="term" value="P:sulfate assimilation via adenylyl sulfate reduction"/>
    <property type="evidence" value="ECO:0007669"/>
    <property type="project" value="TreeGrafter"/>
</dbReference>
<dbReference type="InterPro" id="IPR002650">
    <property type="entry name" value="Sulphate_adenylyltransferase"/>
</dbReference>
<dbReference type="Gene3D" id="3.40.50.300">
    <property type="entry name" value="P-loop containing nucleotide triphosphate hydrolases"/>
    <property type="match status" value="1"/>
</dbReference>
<accession>A0A9E5MQG9</accession>
<dbReference type="FunFam" id="3.40.50.300:FF:000802">
    <property type="entry name" value="Sulfate adenylyltransferase"/>
    <property type="match status" value="1"/>
</dbReference>
<dbReference type="Gene3D" id="3.10.400.10">
    <property type="entry name" value="Sulfate adenylyltransferase"/>
    <property type="match status" value="1"/>
</dbReference>
<dbReference type="CDD" id="cd00517">
    <property type="entry name" value="ATPS"/>
    <property type="match status" value="1"/>
</dbReference>
<evidence type="ECO:0000256" key="1">
    <source>
        <dbReference type="ARBA" id="ARBA00001823"/>
    </source>
</evidence>
<evidence type="ECO:0000256" key="8">
    <source>
        <dbReference type="HAMAP-Rule" id="MF_00065"/>
    </source>
</evidence>
<keyword evidence="13" id="KW-1185">Reference proteome</keyword>
<dbReference type="GO" id="GO:0019379">
    <property type="term" value="P:sulfate assimilation, phosphoadenylyl sulfate reduction by phosphoadenylyl-sulfate reductase (thioredoxin)"/>
    <property type="evidence" value="ECO:0007669"/>
    <property type="project" value="TreeGrafter"/>
</dbReference>
<dbReference type="InterPro" id="IPR059117">
    <property type="entry name" value="APS_kinase_dom"/>
</dbReference>
<evidence type="ECO:0000256" key="4">
    <source>
        <dbReference type="ARBA" id="ARBA00022695"/>
    </source>
</evidence>
<evidence type="ECO:0000313" key="12">
    <source>
        <dbReference type="EMBL" id="NHO68470.1"/>
    </source>
</evidence>
<dbReference type="InterPro" id="IPR024951">
    <property type="entry name" value="Sulfurylase_cat_dom"/>
</dbReference>